<keyword evidence="4" id="KW-0227">DNA damage</keyword>
<dbReference type="InterPro" id="IPR006555">
    <property type="entry name" value="ATP-dep_Helicase_C"/>
</dbReference>
<keyword evidence="5" id="KW-0378">Hydrolase</keyword>
<dbReference type="Pfam" id="PF13307">
    <property type="entry name" value="Helicase_C_2"/>
    <property type="match status" value="1"/>
</dbReference>
<dbReference type="InterPro" id="IPR010614">
    <property type="entry name" value="RAD3-like_helicase_DEAD"/>
</dbReference>
<dbReference type="PANTHER" id="PTHR11472:SF34">
    <property type="entry name" value="REGULATOR OF TELOMERE ELONGATION HELICASE 1"/>
    <property type="match status" value="1"/>
</dbReference>
<keyword evidence="1" id="KW-0004">4Fe-4S</keyword>
<accession>A0ABR7IDI8</accession>
<reference evidence="15 16" key="1">
    <citation type="submission" date="2020-08" db="EMBL/GenBank/DDBJ databases">
        <title>Genome public.</title>
        <authorList>
            <person name="Liu C."/>
            <person name="Sun Q."/>
        </authorList>
    </citation>
    <scope>NUCLEOTIDE SEQUENCE [LARGE SCALE GENOMIC DNA]</scope>
    <source>
        <strain evidence="15 16">BX0805</strain>
    </source>
</reference>
<dbReference type="Gene3D" id="1.10.275.40">
    <property type="match status" value="1"/>
</dbReference>
<dbReference type="SUPFAM" id="SSF52540">
    <property type="entry name" value="P-loop containing nucleoside triphosphate hydrolases"/>
    <property type="match status" value="2"/>
</dbReference>
<proteinExistence type="inferred from homology"/>
<sequence length="796" mass="93102">MEEREREQVRISVRNLVEFILRSGDLDNRKDKTPDKNAMQAGAKMHRKIQKRMGVEYHAEVPLRIILEEERYELVVEGRADGIIYGEDDRITIDEIKGVYMDLAGLTEPIGVHRAQAMCYAYIYAVQHDCAQMGIQMTYCNLDTEEIKRFSEEITLEELEIWFLNLIAAYKKWADFSYDWKKIRQASIQDLEFPYPYRRGQKKLVSDVYRTIRRKKNLFIQAPTGVGKTISTIFPAVRAVGENLADKIFYLTAKTITGNVARETIQLLMEHGYQAKTVMITAKEKLCKCEEVDCNPESCPYAKGHFDRVNDAVYDLLLHENMYTREVLLEQAEKFMVCPFELCLDTASWVDNIICDYNYVFDPNVYLKRFFAEGLKGDYIFLVDEAHNLVERGREMYSATLYKEDFLAAKRILKSHSKRLEQELAKCNQIMLRYKRECDDYEILPDVGDLIFALMRLGAEMDKFFQRSSEFTGKEECLELYFDVRNFLNIYDRVDENYVIYSDYDGDGRFFIKFYCVDPSKNLQECLDKGNSTIFFSATFLPIGYYKKLLSTKEDNYAVYAETTFHREQSLLVVAGDVTSKYTRRNETEYTRMAEYVKKVTGARQGNYIVFFPSYQYMAQVAEVFERLNDGEADCLMQTNGMREKEREEFLAEFEKKRERSLIAFCVMGGIFGEGIDLKNDRLIGTLIVGTGLPQLSDEREILKDYYDRREGDGFAYAYRYPGMNKVQQAAGRVIRTAEDVGVIALLDERFLNRENRDLFPREWEQYEICSLRNVEACVKRFWDKKDEESDLGKKL</sequence>
<comment type="similarity">
    <text evidence="13">Belongs to the helicase family. DinG subfamily.</text>
</comment>
<evidence type="ECO:0000313" key="15">
    <source>
        <dbReference type="EMBL" id="MBC5754864.1"/>
    </source>
</evidence>
<keyword evidence="7" id="KW-0067">ATP-binding</keyword>
<evidence type="ECO:0000256" key="12">
    <source>
        <dbReference type="ARBA" id="ARBA00023235"/>
    </source>
</evidence>
<evidence type="ECO:0000256" key="13">
    <source>
        <dbReference type="ARBA" id="ARBA00038058"/>
    </source>
</evidence>
<dbReference type="Proteomes" id="UP000621540">
    <property type="component" value="Unassembled WGS sequence"/>
</dbReference>
<dbReference type="InterPro" id="IPR045028">
    <property type="entry name" value="DinG/Rad3-like"/>
</dbReference>
<dbReference type="InterPro" id="IPR014013">
    <property type="entry name" value="Helic_SF1/SF2_ATP-bd_DinG/Rad3"/>
</dbReference>
<protein>
    <submittedName>
        <fullName evidence="15">ATP-dependent DNA helicase</fullName>
    </submittedName>
</protein>
<dbReference type="GO" id="GO:0004386">
    <property type="term" value="F:helicase activity"/>
    <property type="evidence" value="ECO:0007669"/>
    <property type="project" value="UniProtKB-KW"/>
</dbReference>
<dbReference type="Gene3D" id="3.90.320.10">
    <property type="match status" value="1"/>
</dbReference>
<dbReference type="EMBL" id="JACOQH010000012">
    <property type="protein sequence ID" value="MBC5754864.1"/>
    <property type="molecule type" value="Genomic_DNA"/>
</dbReference>
<keyword evidence="11" id="KW-0234">DNA repair</keyword>
<dbReference type="SMART" id="SM00487">
    <property type="entry name" value="DEXDc"/>
    <property type="match status" value="1"/>
</dbReference>
<dbReference type="InterPro" id="IPR042493">
    <property type="entry name" value="XPD_DNA_FeS"/>
</dbReference>
<dbReference type="Gene3D" id="1.10.30.20">
    <property type="entry name" value="Bacterial XPD DNA helicase, FeS cluster domain"/>
    <property type="match status" value="1"/>
</dbReference>
<evidence type="ECO:0000313" key="16">
    <source>
        <dbReference type="Proteomes" id="UP000621540"/>
    </source>
</evidence>
<evidence type="ECO:0000256" key="2">
    <source>
        <dbReference type="ARBA" id="ARBA00022723"/>
    </source>
</evidence>
<keyword evidence="2" id="KW-0479">Metal-binding</keyword>
<keyword evidence="3" id="KW-0547">Nucleotide-binding</keyword>
<dbReference type="InterPro" id="IPR011604">
    <property type="entry name" value="PDDEXK-like_dom_sf"/>
</dbReference>
<dbReference type="SMART" id="SM00488">
    <property type="entry name" value="DEXDc2"/>
    <property type="match status" value="1"/>
</dbReference>
<evidence type="ECO:0000256" key="11">
    <source>
        <dbReference type="ARBA" id="ARBA00023204"/>
    </source>
</evidence>
<dbReference type="InterPro" id="IPR014001">
    <property type="entry name" value="Helicase_ATP-bd"/>
</dbReference>
<dbReference type="Pfam" id="PF06733">
    <property type="entry name" value="DEAD_2"/>
    <property type="match status" value="1"/>
</dbReference>
<evidence type="ECO:0000256" key="1">
    <source>
        <dbReference type="ARBA" id="ARBA00022485"/>
    </source>
</evidence>
<dbReference type="PANTHER" id="PTHR11472">
    <property type="entry name" value="DNA REPAIR DEAD HELICASE RAD3/XP-D SUBFAMILY MEMBER"/>
    <property type="match status" value="1"/>
</dbReference>
<comment type="caution">
    <text evidence="15">The sequence shown here is derived from an EMBL/GenBank/DDBJ whole genome shotgun (WGS) entry which is preliminary data.</text>
</comment>
<organism evidence="15 16">
    <name type="scientific">Roseburia yibonii</name>
    <dbReference type="NCBI Taxonomy" id="2763063"/>
    <lineage>
        <taxon>Bacteria</taxon>
        <taxon>Bacillati</taxon>
        <taxon>Bacillota</taxon>
        <taxon>Clostridia</taxon>
        <taxon>Lachnospirales</taxon>
        <taxon>Lachnospiraceae</taxon>
        <taxon>Roseburia</taxon>
    </lineage>
</organism>
<keyword evidence="10" id="KW-0238">DNA-binding</keyword>
<evidence type="ECO:0000256" key="4">
    <source>
        <dbReference type="ARBA" id="ARBA00022763"/>
    </source>
</evidence>
<dbReference type="InterPro" id="IPR027417">
    <property type="entry name" value="P-loop_NTPase"/>
</dbReference>
<evidence type="ECO:0000259" key="14">
    <source>
        <dbReference type="PROSITE" id="PS51193"/>
    </source>
</evidence>
<dbReference type="InterPro" id="IPR006554">
    <property type="entry name" value="Helicase-like_DEXD_c2"/>
</dbReference>
<evidence type="ECO:0000256" key="6">
    <source>
        <dbReference type="ARBA" id="ARBA00022806"/>
    </source>
</evidence>
<feature type="domain" description="Helicase ATP-binding" evidence="14">
    <location>
        <begin position="187"/>
        <end position="446"/>
    </location>
</feature>
<evidence type="ECO:0000256" key="7">
    <source>
        <dbReference type="ARBA" id="ARBA00022840"/>
    </source>
</evidence>
<keyword evidence="9" id="KW-0411">Iron-sulfur</keyword>
<evidence type="ECO:0000256" key="8">
    <source>
        <dbReference type="ARBA" id="ARBA00023004"/>
    </source>
</evidence>
<evidence type="ECO:0000256" key="10">
    <source>
        <dbReference type="ARBA" id="ARBA00023125"/>
    </source>
</evidence>
<evidence type="ECO:0000256" key="9">
    <source>
        <dbReference type="ARBA" id="ARBA00023014"/>
    </source>
</evidence>
<keyword evidence="16" id="KW-1185">Reference proteome</keyword>
<dbReference type="Gene3D" id="3.40.50.300">
    <property type="entry name" value="P-loop containing nucleotide triphosphate hydrolases"/>
    <property type="match status" value="2"/>
</dbReference>
<dbReference type="PROSITE" id="PS51193">
    <property type="entry name" value="HELICASE_ATP_BIND_2"/>
    <property type="match status" value="1"/>
</dbReference>
<gene>
    <name evidence="15" type="ORF">H8Z76_12785</name>
</gene>
<evidence type="ECO:0000256" key="5">
    <source>
        <dbReference type="ARBA" id="ARBA00022801"/>
    </source>
</evidence>
<evidence type="ECO:0000256" key="3">
    <source>
        <dbReference type="ARBA" id="ARBA00022741"/>
    </source>
</evidence>
<name>A0ABR7IDI8_9FIRM</name>
<keyword evidence="12" id="KW-0413">Isomerase</keyword>
<dbReference type="SMART" id="SM00491">
    <property type="entry name" value="HELICc2"/>
    <property type="match status" value="1"/>
</dbReference>
<keyword evidence="6 15" id="KW-0347">Helicase</keyword>
<dbReference type="RefSeq" id="WP_186982732.1">
    <property type="nucleotide sequence ID" value="NZ_JACOQH010000012.1"/>
</dbReference>
<keyword evidence="8" id="KW-0408">Iron</keyword>